<keyword evidence="4 7" id="KW-0694">RNA-binding</keyword>
<evidence type="ECO:0000256" key="4">
    <source>
        <dbReference type="ARBA" id="ARBA00022884"/>
    </source>
</evidence>
<dbReference type="Proteomes" id="UP000238350">
    <property type="component" value="Unassembled WGS sequence"/>
</dbReference>
<keyword evidence="9" id="KW-1185">Reference proteome</keyword>
<evidence type="ECO:0000256" key="6">
    <source>
        <dbReference type="ARBA" id="ARBA00023274"/>
    </source>
</evidence>
<keyword evidence="5 7" id="KW-0733">Signal recognition particle</keyword>
<dbReference type="GO" id="GO:0030942">
    <property type="term" value="F:endoplasmic reticulum signal peptide binding"/>
    <property type="evidence" value="ECO:0007669"/>
    <property type="project" value="UniProtKB-UniRule"/>
</dbReference>
<evidence type="ECO:0000256" key="7">
    <source>
        <dbReference type="RuleBase" id="RU368100"/>
    </source>
</evidence>
<dbReference type="Pfam" id="PF02290">
    <property type="entry name" value="SRP14"/>
    <property type="match status" value="1"/>
</dbReference>
<accession>A0A2T0FI96</accession>
<comment type="caution">
    <text evidence="8">The sequence shown here is derived from an EMBL/GenBank/DDBJ whole genome shotgun (WGS) entry which is preliminary data.</text>
</comment>
<dbReference type="STRING" id="45607.A0A2T0FI96"/>
<comment type="subunit">
    <text evidence="7">Component of a fungal signal recognition particle (SRP) complex that consists of a 7SL RNA molecule (scR1) and at least six protein subunits: SRP72, SRP68, SRP54, SEC65, SRP21 and SRP14.</text>
</comment>
<dbReference type="Gene3D" id="3.30.720.10">
    <property type="entry name" value="Signal recognition particle alu RNA binding heterodimer, srp9/1"/>
    <property type="match status" value="1"/>
</dbReference>
<dbReference type="InterPro" id="IPR003210">
    <property type="entry name" value="Signal_recog_particle_SRP14"/>
</dbReference>
<evidence type="ECO:0000256" key="1">
    <source>
        <dbReference type="ARBA" id="ARBA00004496"/>
    </source>
</evidence>
<evidence type="ECO:0000313" key="8">
    <source>
        <dbReference type="EMBL" id="PRT54723.1"/>
    </source>
</evidence>
<dbReference type="GO" id="GO:0008312">
    <property type="term" value="F:7S RNA binding"/>
    <property type="evidence" value="ECO:0007669"/>
    <property type="project" value="UniProtKB-UniRule"/>
</dbReference>
<dbReference type="OrthoDB" id="19209at2759"/>
<keyword evidence="3 7" id="KW-0963">Cytoplasm</keyword>
<evidence type="ECO:0000256" key="3">
    <source>
        <dbReference type="ARBA" id="ARBA00022490"/>
    </source>
</evidence>
<dbReference type="EMBL" id="NDIQ01000021">
    <property type="protein sequence ID" value="PRT54723.1"/>
    <property type="molecule type" value="Genomic_DNA"/>
</dbReference>
<comment type="similarity">
    <text evidence="2 7">Belongs to the SRP14 family.</text>
</comment>
<dbReference type="PANTHER" id="PTHR12013">
    <property type="entry name" value="SIGNAL RECOGNITION PARTICLE 14 KD PROTEIN"/>
    <property type="match status" value="1"/>
</dbReference>
<dbReference type="InterPro" id="IPR009018">
    <property type="entry name" value="Signal_recog_particle_SRP9/14"/>
</dbReference>
<dbReference type="SUPFAM" id="SSF54762">
    <property type="entry name" value="Signal recognition particle alu RNA binding heterodimer, SRP9/14"/>
    <property type="match status" value="1"/>
</dbReference>
<organism evidence="8 9">
    <name type="scientific">Wickerhamiella sorbophila</name>
    <dbReference type="NCBI Taxonomy" id="45607"/>
    <lineage>
        <taxon>Eukaryota</taxon>
        <taxon>Fungi</taxon>
        <taxon>Dikarya</taxon>
        <taxon>Ascomycota</taxon>
        <taxon>Saccharomycotina</taxon>
        <taxon>Dipodascomycetes</taxon>
        <taxon>Dipodascales</taxon>
        <taxon>Trichomonascaceae</taxon>
        <taxon>Wickerhamiella</taxon>
    </lineage>
</organism>
<comment type="subcellular location">
    <subcellularLocation>
        <location evidence="1 7">Cytoplasm</location>
    </subcellularLocation>
</comment>
<comment type="function">
    <text evidence="7">Component of the signal recognition particle (SRP) complex, a ribonucleoprotein complex that mediates the cotranslational targeting of secretory and membrane proteins to the endoplasmic reticulum (ER).</text>
</comment>
<evidence type="ECO:0000256" key="5">
    <source>
        <dbReference type="ARBA" id="ARBA00023135"/>
    </source>
</evidence>
<evidence type="ECO:0000256" key="2">
    <source>
        <dbReference type="ARBA" id="ARBA00010349"/>
    </source>
</evidence>
<sequence>MIRHPQLGFLVTMQKRLDNERFLSTLAVLLKTSSEQGSVYLEQKRLIKTGPDTVIDATDAPYPLLFRATDGAKTKAKRVKISTIVSPKDLDQFWQNYTDALKSGMAGLRRKDKKKQRK</sequence>
<proteinExistence type="inferred from homology"/>
<dbReference type="GO" id="GO:0006614">
    <property type="term" value="P:SRP-dependent cotranslational protein targeting to membrane"/>
    <property type="evidence" value="ECO:0007669"/>
    <property type="project" value="UniProtKB-UniRule"/>
</dbReference>
<dbReference type="GeneID" id="36516091"/>
<dbReference type="RefSeq" id="XP_024664668.1">
    <property type="nucleotide sequence ID" value="XM_024808900.1"/>
</dbReference>
<gene>
    <name evidence="8" type="ORF">B9G98_02343</name>
</gene>
<keyword evidence="6 7" id="KW-0687">Ribonucleoprotein</keyword>
<dbReference type="GO" id="GO:0005786">
    <property type="term" value="C:signal recognition particle, endoplasmic reticulum targeting"/>
    <property type="evidence" value="ECO:0007669"/>
    <property type="project" value="UniProtKB-UniRule"/>
</dbReference>
<evidence type="ECO:0000313" key="9">
    <source>
        <dbReference type="Proteomes" id="UP000238350"/>
    </source>
</evidence>
<dbReference type="AlphaFoldDB" id="A0A2T0FI96"/>
<reference evidence="8 9" key="1">
    <citation type="submission" date="2017-04" db="EMBL/GenBank/DDBJ databases">
        <title>Genome sequencing of [Candida] sorbophila.</title>
        <authorList>
            <person name="Ahn J.O."/>
        </authorList>
    </citation>
    <scope>NUCLEOTIDE SEQUENCE [LARGE SCALE GENOMIC DNA]</scope>
    <source>
        <strain evidence="8 9">DS02</strain>
    </source>
</reference>
<name>A0A2T0FI96_9ASCO</name>
<protein>
    <recommendedName>
        <fullName evidence="7">Signal recognition particle subunit SRP14</fullName>
    </recommendedName>
    <alternativeName>
        <fullName evidence="7">Signal recognition particle 14 kDa protein</fullName>
    </alternativeName>
</protein>